<evidence type="ECO:0000313" key="15">
    <source>
        <dbReference type="Proteomes" id="UP000007880"/>
    </source>
</evidence>
<evidence type="ECO:0000256" key="3">
    <source>
        <dbReference type="ARBA" id="ARBA00005842"/>
    </source>
</evidence>
<dbReference type="NCBIfam" id="TIGR00174">
    <property type="entry name" value="miaA"/>
    <property type="match status" value="1"/>
</dbReference>
<dbReference type="SUPFAM" id="SSF52540">
    <property type="entry name" value="P-loop containing nucleoside triphosphate hydrolases"/>
    <property type="match status" value="2"/>
</dbReference>
<comment type="cofactor">
    <cofactor evidence="1 10">
        <name>Mg(2+)</name>
        <dbReference type="ChEBI" id="CHEBI:18420"/>
    </cofactor>
</comment>
<dbReference type="HOGENOM" id="CLU_032616_0_1_0"/>
<evidence type="ECO:0000256" key="6">
    <source>
        <dbReference type="ARBA" id="ARBA00022741"/>
    </source>
</evidence>
<keyword evidence="8 10" id="KW-0460">Magnesium</keyword>
<dbReference type="Gene3D" id="1.10.20.140">
    <property type="match status" value="1"/>
</dbReference>
<proteinExistence type="inferred from homology"/>
<dbReference type="OrthoDB" id="9776390at2"/>
<dbReference type="PANTHER" id="PTHR11088">
    <property type="entry name" value="TRNA DIMETHYLALLYLTRANSFERASE"/>
    <property type="match status" value="1"/>
</dbReference>
<evidence type="ECO:0000313" key="14">
    <source>
        <dbReference type="EMBL" id="BAM02022.1"/>
    </source>
</evidence>
<feature type="binding site" evidence="10">
    <location>
        <begin position="17"/>
        <end position="22"/>
    </location>
    <ligand>
        <name>substrate</name>
    </ligand>
</feature>
<evidence type="ECO:0000256" key="4">
    <source>
        <dbReference type="ARBA" id="ARBA00022679"/>
    </source>
</evidence>
<dbReference type="eggNOG" id="COG0324">
    <property type="taxonomic scope" value="Bacteria"/>
</dbReference>
<dbReference type="InterPro" id="IPR018022">
    <property type="entry name" value="IPT"/>
</dbReference>
<evidence type="ECO:0000256" key="11">
    <source>
        <dbReference type="RuleBase" id="RU003783"/>
    </source>
</evidence>
<keyword evidence="7 10" id="KW-0067">ATP-binding</keyword>
<evidence type="ECO:0000256" key="10">
    <source>
        <dbReference type="HAMAP-Rule" id="MF_00185"/>
    </source>
</evidence>
<comment type="caution">
    <text evidence="10">Lacks conserved residue(s) required for the propagation of feature annotation.</text>
</comment>
<dbReference type="InterPro" id="IPR027417">
    <property type="entry name" value="P-loop_NTPase"/>
</dbReference>
<keyword evidence="5 10" id="KW-0819">tRNA processing</keyword>
<evidence type="ECO:0000256" key="7">
    <source>
        <dbReference type="ARBA" id="ARBA00022840"/>
    </source>
</evidence>
<keyword evidence="15" id="KW-1185">Reference proteome</keyword>
<dbReference type="GO" id="GO:0052381">
    <property type="term" value="F:tRNA dimethylallyltransferase activity"/>
    <property type="evidence" value="ECO:0007669"/>
    <property type="project" value="UniProtKB-UniRule"/>
</dbReference>
<dbReference type="HAMAP" id="MF_00185">
    <property type="entry name" value="IPP_trans"/>
    <property type="match status" value="1"/>
</dbReference>
<protein>
    <recommendedName>
        <fullName evidence="10">tRNA dimethylallyltransferase</fullName>
        <ecNumber evidence="10">2.5.1.75</ecNumber>
    </recommendedName>
    <alternativeName>
        <fullName evidence="10">Dimethylallyl diphosphate:tRNA dimethylallyltransferase</fullName>
        <shortName evidence="10">DMAPP:tRNA dimethylallyltransferase</shortName>
        <shortName evidence="10">DMATase</shortName>
    </alternativeName>
    <alternativeName>
        <fullName evidence="10">Isopentenyl-diphosphate:tRNA isopentenyltransferase</fullName>
        <shortName evidence="10">IPP transferase</shortName>
        <shortName evidence="10">IPPT</shortName>
        <shortName evidence="10">IPTase</shortName>
    </alternativeName>
</protein>
<dbReference type="PATRIC" id="fig|926550.5.peg.4282"/>
<dbReference type="PANTHER" id="PTHR11088:SF60">
    <property type="entry name" value="TRNA DIMETHYLALLYLTRANSFERASE"/>
    <property type="match status" value="1"/>
</dbReference>
<keyword evidence="4 10" id="KW-0808">Transferase</keyword>
<name>I0I9T4_CALAS</name>
<dbReference type="EMBL" id="AP012337">
    <property type="protein sequence ID" value="BAM02022.1"/>
    <property type="molecule type" value="Genomic_DNA"/>
</dbReference>
<feature type="binding site" evidence="10">
    <location>
        <begin position="15"/>
        <end position="22"/>
    </location>
    <ligand>
        <name>ATP</name>
        <dbReference type="ChEBI" id="CHEBI:30616"/>
    </ligand>
</feature>
<dbReference type="EC" id="2.5.1.75" evidence="10"/>
<dbReference type="InterPro" id="IPR039657">
    <property type="entry name" value="Dimethylallyltransferase"/>
</dbReference>
<dbReference type="GO" id="GO:0006400">
    <property type="term" value="P:tRNA modification"/>
    <property type="evidence" value="ECO:0007669"/>
    <property type="project" value="TreeGrafter"/>
</dbReference>
<comment type="catalytic activity">
    <reaction evidence="9 10 11">
        <text>adenosine(37) in tRNA + dimethylallyl diphosphate = N(6)-dimethylallyladenosine(37) in tRNA + diphosphate</text>
        <dbReference type="Rhea" id="RHEA:26482"/>
        <dbReference type="Rhea" id="RHEA-COMP:10162"/>
        <dbReference type="Rhea" id="RHEA-COMP:10375"/>
        <dbReference type="ChEBI" id="CHEBI:33019"/>
        <dbReference type="ChEBI" id="CHEBI:57623"/>
        <dbReference type="ChEBI" id="CHEBI:74411"/>
        <dbReference type="ChEBI" id="CHEBI:74415"/>
        <dbReference type="EC" id="2.5.1.75"/>
    </reaction>
</comment>
<comment type="function">
    <text evidence="2 10 12">Catalyzes the transfer of a dimethylallyl group onto the adenine at position 37 in tRNAs that read codons beginning with uridine, leading to the formation of N6-(dimethylallyl)adenosine (i(6)A).</text>
</comment>
<feature type="site" description="Interaction with substrate tRNA" evidence="10">
    <location>
        <position position="106"/>
    </location>
</feature>
<reference evidence="14 15" key="1">
    <citation type="submission" date="2012-02" db="EMBL/GenBank/DDBJ databases">
        <title>Complete genome sequence of Caldilinea aerophila DSM 14535 (= NBRC 102666).</title>
        <authorList>
            <person name="Oguchi A."/>
            <person name="Hosoyama A."/>
            <person name="Sekine M."/>
            <person name="Fukai R."/>
            <person name="Kato Y."/>
            <person name="Nakamura S."/>
            <person name="Hanada S."/>
            <person name="Yamazaki S."/>
            <person name="Fujita N."/>
        </authorList>
    </citation>
    <scope>NUCLEOTIDE SEQUENCE [LARGE SCALE GENOMIC DNA]</scope>
    <source>
        <strain evidence="15">DSM 14535 / JCM 11387 / NBRC 104270 / STL-6-O1</strain>
    </source>
</reference>
<organism evidence="14 15">
    <name type="scientific">Caldilinea aerophila (strain DSM 14535 / JCM 11387 / NBRC 104270 / STL-6-O1)</name>
    <dbReference type="NCBI Taxonomy" id="926550"/>
    <lineage>
        <taxon>Bacteria</taxon>
        <taxon>Bacillati</taxon>
        <taxon>Chloroflexota</taxon>
        <taxon>Caldilineae</taxon>
        <taxon>Caldilineales</taxon>
        <taxon>Caldilineaceae</taxon>
        <taxon>Caldilinea</taxon>
    </lineage>
</organism>
<keyword evidence="6 10" id="KW-0547">Nucleotide-binding</keyword>
<evidence type="ECO:0000256" key="1">
    <source>
        <dbReference type="ARBA" id="ARBA00001946"/>
    </source>
</evidence>
<sequence>MSLTEGRPPLVVLLGPTGVGKTELSLELGRACKGEVVSADSRQIYRGMDIGTAKATPAERAIIPHHLIDIRNPDEVLTVAEYQKLAYAAIATIHRRGGTPLLVGGTALYIRAVVEGLRIPEAPPDPTLRAQLEERLAQEGVASLFRELATLDPATAARIDARNPRRVLRALEIFLLTGRPKVELEGAQPPPYRILMVGLTRPRASLYTRIDRRVDAMLAGGLIEETQRLLDQGYDPALPAMTSLGYRECIDYLAGRCDLETTARRIKVETHRYVRHQMTWFRKLPNIHWFDLDEVSHQEIIAFVLSWLQH</sequence>
<dbReference type="Proteomes" id="UP000007880">
    <property type="component" value="Chromosome"/>
</dbReference>
<evidence type="ECO:0000256" key="2">
    <source>
        <dbReference type="ARBA" id="ARBA00003213"/>
    </source>
</evidence>
<dbReference type="RefSeq" id="WP_014435242.1">
    <property type="nucleotide sequence ID" value="NC_017079.1"/>
</dbReference>
<accession>I0I9T4</accession>
<dbReference type="AlphaFoldDB" id="I0I9T4"/>
<dbReference type="STRING" id="926550.CLDAP_39820"/>
<dbReference type="KEGG" id="cap:CLDAP_39820"/>
<dbReference type="Pfam" id="PF01715">
    <property type="entry name" value="IPPT"/>
    <property type="match status" value="1"/>
</dbReference>
<comment type="subunit">
    <text evidence="10">Monomer.</text>
</comment>
<comment type="similarity">
    <text evidence="3 10 13">Belongs to the IPP transferase family.</text>
</comment>
<evidence type="ECO:0000256" key="5">
    <source>
        <dbReference type="ARBA" id="ARBA00022694"/>
    </source>
</evidence>
<feature type="region of interest" description="Interaction with substrate tRNA" evidence="10">
    <location>
        <begin position="40"/>
        <end position="43"/>
    </location>
</feature>
<dbReference type="GO" id="GO:0005524">
    <property type="term" value="F:ATP binding"/>
    <property type="evidence" value="ECO:0007669"/>
    <property type="project" value="UniProtKB-UniRule"/>
</dbReference>
<gene>
    <name evidence="10 14" type="primary">miaA</name>
    <name evidence="14" type="ordered locus">CLDAP_39820</name>
</gene>
<evidence type="ECO:0000256" key="12">
    <source>
        <dbReference type="RuleBase" id="RU003784"/>
    </source>
</evidence>
<evidence type="ECO:0000256" key="9">
    <source>
        <dbReference type="ARBA" id="ARBA00049563"/>
    </source>
</evidence>
<feature type="site" description="Interaction with substrate tRNA" evidence="10">
    <location>
        <position position="129"/>
    </location>
</feature>
<dbReference type="Gene3D" id="3.40.50.300">
    <property type="entry name" value="P-loop containing nucleotide triphosphate hydrolases"/>
    <property type="match status" value="1"/>
</dbReference>
<evidence type="ECO:0000256" key="13">
    <source>
        <dbReference type="RuleBase" id="RU003785"/>
    </source>
</evidence>
<evidence type="ECO:0000256" key="8">
    <source>
        <dbReference type="ARBA" id="ARBA00022842"/>
    </source>
</evidence>